<dbReference type="InterPro" id="IPR005162">
    <property type="entry name" value="Retrotrans_gag_dom"/>
</dbReference>
<dbReference type="PROSITE" id="PS50879">
    <property type="entry name" value="RNASE_H_1"/>
    <property type="match status" value="1"/>
</dbReference>
<dbReference type="Gene3D" id="3.10.10.10">
    <property type="entry name" value="HIV Type 1 Reverse Transcriptase, subunit A, domain 1"/>
    <property type="match status" value="1"/>
</dbReference>
<feature type="domain" description="RNase H type-1" evidence="2">
    <location>
        <begin position="1448"/>
        <end position="1561"/>
    </location>
</feature>
<accession>A0AB32WA84</accession>
<evidence type="ECO:0000313" key="3">
    <source>
        <dbReference type="Proteomes" id="UP000694886"/>
    </source>
</evidence>
<dbReference type="PANTHER" id="PTHR32108:SF9">
    <property type="entry name" value="REVERSE TRANSCRIPTASE RNASE H-LIKE DOMAIN-CONTAINING PROTEIN"/>
    <property type="match status" value="1"/>
</dbReference>
<keyword evidence="1" id="KW-0233">DNA recombination</keyword>
<dbReference type="GO" id="GO:0006310">
    <property type="term" value="P:DNA recombination"/>
    <property type="evidence" value="ECO:0007669"/>
    <property type="project" value="UniProtKB-KW"/>
</dbReference>
<dbReference type="InterPro" id="IPR036397">
    <property type="entry name" value="RNaseH_sf"/>
</dbReference>
<organism evidence="3 4">
    <name type="scientific">Theobroma cacao</name>
    <name type="common">Cacao</name>
    <name type="synonym">Cocoa</name>
    <dbReference type="NCBI Taxonomy" id="3641"/>
    <lineage>
        <taxon>Eukaryota</taxon>
        <taxon>Viridiplantae</taxon>
        <taxon>Streptophyta</taxon>
        <taxon>Embryophyta</taxon>
        <taxon>Tracheophyta</taxon>
        <taxon>Spermatophyta</taxon>
        <taxon>Magnoliopsida</taxon>
        <taxon>eudicotyledons</taxon>
        <taxon>Gunneridae</taxon>
        <taxon>Pentapetalae</taxon>
        <taxon>rosids</taxon>
        <taxon>malvids</taxon>
        <taxon>Malvales</taxon>
        <taxon>Malvaceae</taxon>
        <taxon>Byttnerioideae</taxon>
        <taxon>Theobroma</taxon>
    </lineage>
</organism>
<dbReference type="Pfam" id="PF00078">
    <property type="entry name" value="RVT_1"/>
    <property type="match status" value="1"/>
</dbReference>
<dbReference type="InterPro" id="IPR043502">
    <property type="entry name" value="DNA/RNA_pol_sf"/>
</dbReference>
<dbReference type="InterPro" id="IPR002156">
    <property type="entry name" value="RNaseH_domain"/>
</dbReference>
<dbReference type="SUPFAM" id="SSF50630">
    <property type="entry name" value="Acid proteases"/>
    <property type="match status" value="1"/>
</dbReference>
<evidence type="ECO:0000256" key="1">
    <source>
        <dbReference type="ARBA" id="ARBA00023172"/>
    </source>
</evidence>
<dbReference type="GO" id="GO:0004523">
    <property type="term" value="F:RNA-DNA hybrid ribonuclease activity"/>
    <property type="evidence" value="ECO:0007669"/>
    <property type="project" value="InterPro"/>
</dbReference>
<gene>
    <name evidence="4" type="primary">LOC108661595</name>
</gene>
<name>A0AB32WA84_THECC</name>
<dbReference type="InterPro" id="IPR000477">
    <property type="entry name" value="RT_dom"/>
</dbReference>
<dbReference type="CDD" id="cd09279">
    <property type="entry name" value="RNase_HI_like"/>
    <property type="match status" value="1"/>
</dbReference>
<dbReference type="SUPFAM" id="SSF53098">
    <property type="entry name" value="Ribonuclease H-like"/>
    <property type="match status" value="1"/>
</dbReference>
<dbReference type="CDD" id="cd01647">
    <property type="entry name" value="RT_LTR"/>
    <property type="match status" value="1"/>
</dbReference>
<dbReference type="Pfam" id="PF03732">
    <property type="entry name" value="Retrotrans_gag"/>
    <property type="match status" value="1"/>
</dbReference>
<dbReference type="Gene3D" id="2.40.70.10">
    <property type="entry name" value="Acid Proteases"/>
    <property type="match status" value="1"/>
</dbReference>
<reference evidence="4" key="2">
    <citation type="submission" date="2025-08" db="UniProtKB">
        <authorList>
            <consortium name="RefSeq"/>
        </authorList>
    </citation>
    <scope>IDENTIFICATION</scope>
</reference>
<protein>
    <submittedName>
        <fullName evidence="4">Uncharacterized protein LOC108661595</fullName>
    </submittedName>
</protein>
<dbReference type="InterPro" id="IPR021109">
    <property type="entry name" value="Peptidase_aspartic_dom_sf"/>
</dbReference>
<dbReference type="SUPFAM" id="SSF56672">
    <property type="entry name" value="DNA/RNA polymerases"/>
    <property type="match status" value="1"/>
</dbReference>
<dbReference type="Gene3D" id="3.30.420.10">
    <property type="entry name" value="Ribonuclease H-like superfamily/Ribonuclease H"/>
    <property type="match status" value="1"/>
</dbReference>
<dbReference type="RefSeq" id="XP_017974534.1">
    <property type="nucleotide sequence ID" value="XM_018119045.1"/>
</dbReference>
<dbReference type="KEGG" id="tcc:108661595"/>
<sequence>MIERMRMYCSMDAIELCLVPDVVIPQKFKVPDFEKYDKVKCLVTHITMYCKRMGAYAHDDKLLIHCFQDSLTGVAAKRYVQLDRNRIHTWKDLAREFVAQYKHVTDMAPDRLSLQNMEKKPTESLKEYSQRWRNVASQVQPPLIEKETTVMFVNTPRAPYYERLVGSAIKNFTDMVILGEMIETAIKQKKIEGGDTANTKKWGTFKNSEGETQAIISRQPQGGSYNPYQPYPPYPYYPVVNNTSQRAYLYPPMPNAFSNLYPYAPTQRTPYPTNIHPPTFTPLVANHLVAPLYIEPLKPPFPIWYDAFAHCDYHYGIKGHSIENCTAFKHKVQGLIKAGILNFEKKLKQNVNNNPLPNHAGARVNIIEEEVYVKRNIREVETPMQKVFETLVKADMLEVWPECSDVNDSGDIQEPYCLYHKRCVGHLIQDCSSFRKEVQRMMDESRIEFYVEALEPAVNMMSKESTHPRKIKLLTIFYERRGESVEDRTHAKMTIEVPKPFPYKDNKAVPWNYNCNVQVSNTKKLIAESQNDAANITGVGGITRSGCCYTLEALENLRKEKEKEKELPARISLLSLLLSSDPHKNALMRILNQAYVDHDISIEDLDYIVGNISMGNIISFSDEEISSRGKGNYKALHITTKCKGCTVTKVLFDNGSSLNVIPMRTLARLPIDMSYMRKSQMIVRAFDGTRRAVVGDIEIPIEIDLCTFTIEFQVMDIAPSYNYLLGRPCIHLAGAIPSSLHQKVKFIVDGKIVCVNGEEELLISKPANTPYVGAAEEVSECFFRSFEFVNTTYVGEETTPPIPRLSKTTVMVVSQMVGKRYRAEVGLGRELQGIRRPIRATKNEERFGLGYKPTKKEREEMIAERKRERLARFKGHRLENHRMIYPHLYETFRSGGFIFLNHSLLGAENQYQQIPNNECEDDNDSDFEVNFEKGTSVSELDNTENVKNYDLTPDLLRLLEQEGRQIVPHQETLETINLGNEENKKEVRIGTTLVPSEKEKLIKLLHEYVNVFAWSYQDMPGLNTDIVAHKLPLKPECKPIKQKLRRMKPEMLLKIKEEVKKQFDARFLEIAKYPEWVANIVPVLKKVGKVRMCVDYRDLNRASPKDNFPLPHIDTLVDNTARHSMFSFMDGFSRYNQIKMAPEDREKTTFITMWGTFCYKVMPFSLKNIGVTYQRAMVTLFHDMMHREVEVYVDDMIVKALKTEDHATNLERLFKRLRKFQLRLNLGKCTFGVTSEKLLGFIVSEKGIKVNPDKVQAILDLPPPKTQKEVRGFLRRLNYIARFISQLTLKCDPIFKLLRKHNLRAWNEECQVAFDKVKEYLLSSPVLVPPVAERPLLLYLTVNERSMGSWTAHRLRQYMLYHTTWLTAKLDLIKYIFEKPSLSGRVARWQVLLSEYDIVYVSQKAIKGSAIADFLAERVEENYGPMEFEFPDEDLMSICQTNKEESEEKENWKMFFDGASNALGHGIGVVLVSPEGDHYPVIAKLNFYCTNNVAEYEDCVMGLQAAIEKKIHALEVYGDSTLVIYQLRGEWETRDSKLVRYHKYVSKLIKNFDKIPFTHLP</sequence>
<dbReference type="Proteomes" id="UP000694886">
    <property type="component" value="Chromosome 4"/>
</dbReference>
<evidence type="ECO:0000259" key="2">
    <source>
        <dbReference type="PROSITE" id="PS50879"/>
    </source>
</evidence>
<dbReference type="Pfam" id="PF13456">
    <property type="entry name" value="RVT_3"/>
    <property type="match status" value="1"/>
</dbReference>
<dbReference type="CDD" id="cd00303">
    <property type="entry name" value="retropepsin_like"/>
    <property type="match status" value="1"/>
</dbReference>
<dbReference type="InterPro" id="IPR043128">
    <property type="entry name" value="Rev_trsase/Diguanyl_cyclase"/>
</dbReference>
<evidence type="ECO:0000313" key="4">
    <source>
        <dbReference type="RefSeq" id="XP_017974534.1"/>
    </source>
</evidence>
<dbReference type="GO" id="GO:0003676">
    <property type="term" value="F:nucleic acid binding"/>
    <property type="evidence" value="ECO:0007669"/>
    <property type="project" value="InterPro"/>
</dbReference>
<proteinExistence type="predicted"/>
<dbReference type="PANTHER" id="PTHR32108">
    <property type="entry name" value="DNA-DIRECTED RNA POLYMERASE SUBUNIT ALPHA"/>
    <property type="match status" value="1"/>
</dbReference>
<dbReference type="InterPro" id="IPR012337">
    <property type="entry name" value="RNaseH-like_sf"/>
</dbReference>
<reference evidence="3" key="1">
    <citation type="journal article" date="1997" name="Nucleic Acids Res.">
        <title>tRNAscan-SE: a program for improved detection of transfer RNA genes in genomic sequence.</title>
        <authorList>
            <person name="Lowe T.M."/>
            <person name="Eddy S.R."/>
        </authorList>
    </citation>
    <scope>NUCLEOTIDE SEQUENCE [LARGE SCALE GENOMIC DNA]</scope>
    <source>
        <strain evidence="3">r\B97-61/B2</strain>
    </source>
</reference>
<dbReference type="GeneID" id="108661595"/>
<dbReference type="Gene3D" id="3.30.70.270">
    <property type="match status" value="2"/>
</dbReference>
<dbReference type="Gramene" id="Tc04v2_t009610.1">
    <property type="protein sequence ID" value="Tc04v2_p009610.1"/>
    <property type="gene ID" value="Tc04v2_g009610"/>
</dbReference>